<dbReference type="EMBL" id="CP068176">
    <property type="protein sequence ID" value="QQT86972.1"/>
    <property type="molecule type" value="Genomic_DNA"/>
</dbReference>
<gene>
    <name evidence="1" type="ORF">I6I53_04120</name>
</gene>
<sequence length="150" mass="16036">MTIDTVANTWKIVNANWGANQLEGGNYTAKASVVTKDGSGGQSSTDQAITVIEPKVIPVDNKADDSDIGSKIYALDDGGYLLVWAQNQTKSTETNGTSNYDLVAQRYDQTGQKVGGFIKITDTPTGVVLTLKDMVTVWICGIVMVVLMSI</sequence>
<proteinExistence type="predicted"/>
<reference evidence="1 2" key="1">
    <citation type="submission" date="2021-01" db="EMBL/GenBank/DDBJ databases">
        <title>FDA dAtabase for Regulatory Grade micrObial Sequences (FDA-ARGOS): Supporting development and validation of Infectious Disease Dx tests.</title>
        <authorList>
            <person name="Sproer C."/>
            <person name="Gronow S."/>
            <person name="Severitt S."/>
            <person name="Schroder I."/>
            <person name="Tallon L."/>
            <person name="Sadzewicz L."/>
            <person name="Zhao X."/>
            <person name="Boylan J."/>
            <person name="Ott S."/>
            <person name="Bowen H."/>
            <person name="Vavikolanu K."/>
            <person name="Mehta A."/>
            <person name="Aluvathingal J."/>
            <person name="Nadendla S."/>
            <person name="Lowell S."/>
            <person name="Myers T."/>
            <person name="Yan Y."/>
            <person name="Sichtig H."/>
        </authorList>
    </citation>
    <scope>NUCLEOTIDE SEQUENCE [LARGE SCALE GENOMIC DNA]</scope>
    <source>
        <strain evidence="1 2">FDAARGOS_1096</strain>
    </source>
</reference>
<dbReference type="RefSeq" id="WP_034698060.1">
    <property type="nucleotide sequence ID" value="NZ_AP018824.1"/>
</dbReference>
<dbReference type="GeneID" id="66210593"/>
<dbReference type="Proteomes" id="UP000595320">
    <property type="component" value="Chromosome"/>
</dbReference>
<evidence type="ECO:0000313" key="2">
    <source>
        <dbReference type="Proteomes" id="UP000595320"/>
    </source>
</evidence>
<dbReference type="AlphaFoldDB" id="A0A7T9UJE3"/>
<organism evidence="1 2">
    <name type="scientific">Acinetobacter ursingii</name>
    <dbReference type="NCBI Taxonomy" id="108980"/>
    <lineage>
        <taxon>Bacteria</taxon>
        <taxon>Pseudomonadati</taxon>
        <taxon>Pseudomonadota</taxon>
        <taxon>Gammaproteobacteria</taxon>
        <taxon>Moraxellales</taxon>
        <taxon>Moraxellaceae</taxon>
        <taxon>Acinetobacter</taxon>
    </lineage>
</organism>
<accession>A0A7T9UJE3</accession>
<evidence type="ECO:0000313" key="1">
    <source>
        <dbReference type="EMBL" id="QQT86972.1"/>
    </source>
</evidence>
<name>A0A7T9UJE3_9GAMM</name>
<protein>
    <submittedName>
        <fullName evidence="1">Uncharacterized protein</fullName>
    </submittedName>
</protein>